<dbReference type="InterPro" id="IPR023296">
    <property type="entry name" value="Glyco_hydro_beta-prop_sf"/>
</dbReference>
<dbReference type="InterPro" id="IPR013148">
    <property type="entry name" value="Glyco_hydro_32_N"/>
</dbReference>
<keyword evidence="3 4" id="KW-0326">Glycosidase</keyword>
<dbReference type="Gene3D" id="2.115.10.20">
    <property type="entry name" value="Glycosyl hydrolase domain, family 43"/>
    <property type="match status" value="1"/>
</dbReference>
<dbReference type="InterPro" id="IPR013189">
    <property type="entry name" value="Glyco_hydro_32_C"/>
</dbReference>
<dbReference type="SUPFAM" id="SSF75005">
    <property type="entry name" value="Arabinanase/levansucrase/invertase"/>
    <property type="match status" value="1"/>
</dbReference>
<dbReference type="SMART" id="SM00640">
    <property type="entry name" value="Glyco_32"/>
    <property type="match status" value="1"/>
</dbReference>
<dbReference type="AlphaFoldDB" id="A0A0D2BK12"/>
<dbReference type="Proteomes" id="UP000053328">
    <property type="component" value="Unassembled WGS sequence"/>
</dbReference>
<dbReference type="Pfam" id="PF00251">
    <property type="entry name" value="Glyco_hydro_32N"/>
    <property type="match status" value="1"/>
</dbReference>
<protein>
    <submittedName>
        <fullName evidence="7">Uncharacterized protein</fullName>
    </submittedName>
</protein>
<reference evidence="7 8" key="1">
    <citation type="submission" date="2015-01" db="EMBL/GenBank/DDBJ databases">
        <title>The Genome Sequence of Exophiala spinifera CBS89968.</title>
        <authorList>
            <consortium name="The Broad Institute Genomics Platform"/>
            <person name="Cuomo C."/>
            <person name="de Hoog S."/>
            <person name="Gorbushina A."/>
            <person name="Stielow B."/>
            <person name="Teixiera M."/>
            <person name="Abouelleil A."/>
            <person name="Chapman S.B."/>
            <person name="Priest M."/>
            <person name="Young S.K."/>
            <person name="Wortman J."/>
            <person name="Nusbaum C."/>
            <person name="Birren B."/>
        </authorList>
    </citation>
    <scope>NUCLEOTIDE SEQUENCE [LARGE SCALE GENOMIC DNA]</scope>
    <source>
        <strain evidence="7 8">CBS 89968</strain>
    </source>
</reference>
<dbReference type="GO" id="GO:0005987">
    <property type="term" value="P:sucrose catabolic process"/>
    <property type="evidence" value="ECO:0007669"/>
    <property type="project" value="TreeGrafter"/>
</dbReference>
<dbReference type="SUPFAM" id="SSF49899">
    <property type="entry name" value="Concanavalin A-like lectins/glucanases"/>
    <property type="match status" value="1"/>
</dbReference>
<comment type="similarity">
    <text evidence="1 4">Belongs to the glycosyl hydrolase 32 family.</text>
</comment>
<dbReference type="PANTHER" id="PTHR42800:SF2">
    <property type="entry name" value="INVERTASE-RELATED"/>
    <property type="match status" value="1"/>
</dbReference>
<evidence type="ECO:0000259" key="5">
    <source>
        <dbReference type="Pfam" id="PF00251"/>
    </source>
</evidence>
<dbReference type="OrthoDB" id="202537at2759"/>
<dbReference type="PANTHER" id="PTHR42800">
    <property type="entry name" value="EXOINULINASE INUD (AFU_ORTHOLOGUE AFUA_5G00480)"/>
    <property type="match status" value="1"/>
</dbReference>
<dbReference type="Pfam" id="PF08244">
    <property type="entry name" value="Glyco_hydro_32C"/>
    <property type="match status" value="1"/>
</dbReference>
<dbReference type="GO" id="GO:0000324">
    <property type="term" value="C:fungal-type vacuole"/>
    <property type="evidence" value="ECO:0007669"/>
    <property type="project" value="TreeGrafter"/>
</dbReference>
<feature type="domain" description="Glycosyl hydrolase family 32 N-terminal" evidence="5">
    <location>
        <begin position="33"/>
        <end position="333"/>
    </location>
</feature>
<sequence length="546" mass="59710">MDGSLMDLRSGQLSPPYDGDDVVCRGSLRPQLHFSAPRGFINDPNGLFFDETEGTWHLYYQYNPTDTVAGNQHWGHATSHDLYVWDHQPIALSPASDAEGIFSGSVVLDPDNTSGFFPDQKNGVLAYYTLNTADEETQHVAYSRDGGYTFTKHAAGNPVLAIGSHDFRDPKVFWYGDHWVMVVACAREHTVGIYTSPDGLEWSHASNFSHTGLLGSQWECPNLVQMPVEREDQPLWLMYISINPGAPQGGSIGQYFAGHFNGTHFTPVDSAARIADWAKDNYATQFFSGIPAGHKQVSIAWASNWQYTNKVPTGPTEGWASVMSLPRTNWLRKSPDGTGYTLVSLPYNLDGLRSQNAHGCVERELGRSTGLSRTRVDGLLARKSEGGDGSGAFLLDVKATGLDLRSAPGGSINFTIFSTLSGEKITGGVRFEGPSGDATVWVDRGGIRGWDNPFYTNRFSAAHFLPPPVVSFDFQIVVDRSILEIFSVDGDKSATLIYYPEQLLDAVDVELVDVNAEARVHVHLYPLRPTASGATNGPRIANCIAP</sequence>
<dbReference type="CDD" id="cd18622">
    <property type="entry name" value="GH32_Inu-like"/>
    <property type="match status" value="1"/>
</dbReference>
<keyword evidence="8" id="KW-1185">Reference proteome</keyword>
<gene>
    <name evidence="7" type="ORF">PV08_10911</name>
</gene>
<dbReference type="VEuPathDB" id="FungiDB:PV08_10911"/>
<keyword evidence="2 4" id="KW-0378">Hydrolase</keyword>
<accession>A0A0D2BK12</accession>
<dbReference type="InterPro" id="IPR013320">
    <property type="entry name" value="ConA-like_dom_sf"/>
</dbReference>
<evidence type="ECO:0000313" key="7">
    <source>
        <dbReference type="EMBL" id="KIW11609.1"/>
    </source>
</evidence>
<dbReference type="HOGENOM" id="CLU_001528_3_3_1"/>
<evidence type="ECO:0000259" key="6">
    <source>
        <dbReference type="Pfam" id="PF08244"/>
    </source>
</evidence>
<dbReference type="STRING" id="91928.A0A0D2BK12"/>
<dbReference type="RefSeq" id="XP_016231825.1">
    <property type="nucleotide sequence ID" value="XM_016385223.1"/>
</dbReference>
<evidence type="ECO:0000256" key="3">
    <source>
        <dbReference type="ARBA" id="ARBA00023295"/>
    </source>
</evidence>
<evidence type="ECO:0000313" key="8">
    <source>
        <dbReference type="Proteomes" id="UP000053328"/>
    </source>
</evidence>
<dbReference type="EMBL" id="KN847499">
    <property type="protein sequence ID" value="KIW11609.1"/>
    <property type="molecule type" value="Genomic_DNA"/>
</dbReference>
<evidence type="ECO:0000256" key="4">
    <source>
        <dbReference type="RuleBase" id="RU362110"/>
    </source>
</evidence>
<name>A0A0D2BK12_9EURO</name>
<feature type="domain" description="Glycosyl hydrolase family 32 C-terminal" evidence="6">
    <location>
        <begin position="438"/>
        <end position="519"/>
    </location>
</feature>
<proteinExistence type="inferred from homology"/>
<evidence type="ECO:0000256" key="1">
    <source>
        <dbReference type="ARBA" id="ARBA00009902"/>
    </source>
</evidence>
<evidence type="ECO:0000256" key="2">
    <source>
        <dbReference type="ARBA" id="ARBA00022801"/>
    </source>
</evidence>
<dbReference type="InterPro" id="IPR001362">
    <property type="entry name" value="Glyco_hydro_32"/>
</dbReference>
<dbReference type="Gene3D" id="2.60.120.560">
    <property type="entry name" value="Exo-inulinase, domain 1"/>
    <property type="match status" value="1"/>
</dbReference>
<dbReference type="FunFam" id="2.115.10.20:FF:000002">
    <property type="entry name" value="Invertase 2"/>
    <property type="match status" value="1"/>
</dbReference>
<dbReference type="GO" id="GO:0004575">
    <property type="term" value="F:sucrose alpha-glucosidase activity"/>
    <property type="evidence" value="ECO:0007669"/>
    <property type="project" value="TreeGrafter"/>
</dbReference>
<dbReference type="GeneID" id="27337994"/>
<organism evidence="7 8">
    <name type="scientific">Exophiala spinifera</name>
    <dbReference type="NCBI Taxonomy" id="91928"/>
    <lineage>
        <taxon>Eukaryota</taxon>
        <taxon>Fungi</taxon>
        <taxon>Dikarya</taxon>
        <taxon>Ascomycota</taxon>
        <taxon>Pezizomycotina</taxon>
        <taxon>Eurotiomycetes</taxon>
        <taxon>Chaetothyriomycetidae</taxon>
        <taxon>Chaetothyriales</taxon>
        <taxon>Herpotrichiellaceae</taxon>
        <taxon>Exophiala</taxon>
    </lineage>
</organism>